<dbReference type="GO" id="GO:0016887">
    <property type="term" value="F:ATP hydrolysis activity"/>
    <property type="evidence" value="ECO:0007669"/>
    <property type="project" value="InterPro"/>
</dbReference>
<dbReference type="InterPro" id="IPR027417">
    <property type="entry name" value="P-loop_NTPase"/>
</dbReference>
<dbReference type="EMBL" id="QUAB01000013">
    <property type="protein sequence ID" value="REJ08066.1"/>
    <property type="molecule type" value="Genomic_DNA"/>
</dbReference>
<proteinExistence type="predicted"/>
<dbReference type="AlphaFoldDB" id="A0A371NXP7"/>
<protein>
    <submittedName>
        <fullName evidence="2">ATP-binding protein</fullName>
    </submittedName>
</protein>
<gene>
    <name evidence="2" type="ORF">DY023_02030</name>
</gene>
<dbReference type="SUPFAM" id="SSF52540">
    <property type="entry name" value="P-loop containing nucleoside triphosphate hydrolases"/>
    <property type="match status" value="1"/>
</dbReference>
<keyword evidence="3" id="KW-1185">Reference proteome</keyword>
<sequence>MLIRFEVSNFRSIADSVALSLVAIDSDQESARPQARLKEHLLTRAAIFGPNASGKSSILAAIDWVRTAILDSLRRWDDGIPVEPHAFGQWPTRTTSFILDLSIDGVRHEYELELDSERVHYESLYEYPEGRRKRVFTREGNDLTLQTGLGKLAGARELITERTLALSAMRRFGSPKVGPVIDAMTDIQNLSGHSSLRRFRRYPGGFVDRMSRTEKIFDAPPTLFDFDGAGSPSRERALALLRLADLGISDVSFREEPVEVVDGDIRMRRIPQLMHETGDAVQALDLHQESEGTSRWFSLIGPALWALQNGTIVLVDEIDSSLHPALTAELIRLFRDKDTNPANAQIIFTSHDTSLLAHLNRDEVWLTEKRPDGSTRLGALSDFAGGRIRKGKDIGDAYLAGRFGALPDTDRTELMHALGLLS</sequence>
<dbReference type="CDD" id="cd00267">
    <property type="entry name" value="ABC_ATPase"/>
    <property type="match status" value="1"/>
</dbReference>
<name>A0A371NXP7_9MICO</name>
<evidence type="ECO:0000259" key="1">
    <source>
        <dbReference type="Pfam" id="PF13304"/>
    </source>
</evidence>
<dbReference type="RefSeq" id="WP_116240678.1">
    <property type="nucleotide sequence ID" value="NZ_QUAB01000013.1"/>
</dbReference>
<organism evidence="2 3">
    <name type="scientific">Microbacterium bovistercoris</name>
    <dbReference type="NCBI Taxonomy" id="2293570"/>
    <lineage>
        <taxon>Bacteria</taxon>
        <taxon>Bacillati</taxon>
        <taxon>Actinomycetota</taxon>
        <taxon>Actinomycetes</taxon>
        <taxon>Micrococcales</taxon>
        <taxon>Microbacteriaceae</taxon>
        <taxon>Microbacterium</taxon>
    </lineage>
</organism>
<dbReference type="PANTHER" id="PTHR40396:SF1">
    <property type="entry name" value="ATPASE AAA-TYPE CORE DOMAIN-CONTAINING PROTEIN"/>
    <property type="match status" value="1"/>
</dbReference>
<dbReference type="Gene3D" id="3.40.50.300">
    <property type="entry name" value="P-loop containing nucleotide triphosphate hydrolases"/>
    <property type="match status" value="2"/>
</dbReference>
<dbReference type="Proteomes" id="UP000262172">
    <property type="component" value="Unassembled WGS sequence"/>
</dbReference>
<reference evidence="2 3" key="1">
    <citation type="submission" date="2018-08" db="EMBL/GenBank/DDBJ databases">
        <title>Isolation, diversity and antifungal activity of Actinobacteria from cow dung.</title>
        <authorList>
            <person name="Ling L."/>
        </authorList>
    </citation>
    <scope>NUCLEOTIDE SEQUENCE [LARGE SCALE GENOMIC DNA]</scope>
    <source>
        <strain evidence="2 3">NEAU-LLE</strain>
    </source>
</reference>
<keyword evidence="2" id="KW-0547">Nucleotide-binding</keyword>
<feature type="domain" description="ATPase AAA-type core" evidence="1">
    <location>
        <begin position="45"/>
        <end position="357"/>
    </location>
</feature>
<dbReference type="GO" id="GO:0005524">
    <property type="term" value="F:ATP binding"/>
    <property type="evidence" value="ECO:0007669"/>
    <property type="project" value="UniProtKB-KW"/>
</dbReference>
<comment type="caution">
    <text evidence="2">The sequence shown here is derived from an EMBL/GenBank/DDBJ whole genome shotgun (WGS) entry which is preliminary data.</text>
</comment>
<evidence type="ECO:0000313" key="3">
    <source>
        <dbReference type="Proteomes" id="UP000262172"/>
    </source>
</evidence>
<dbReference type="Pfam" id="PF13304">
    <property type="entry name" value="AAA_21"/>
    <property type="match status" value="1"/>
</dbReference>
<evidence type="ECO:0000313" key="2">
    <source>
        <dbReference type="EMBL" id="REJ08066.1"/>
    </source>
</evidence>
<keyword evidence="2" id="KW-0067">ATP-binding</keyword>
<dbReference type="PANTHER" id="PTHR40396">
    <property type="entry name" value="ATPASE-LIKE PROTEIN"/>
    <property type="match status" value="1"/>
</dbReference>
<dbReference type="InterPro" id="IPR003959">
    <property type="entry name" value="ATPase_AAA_core"/>
</dbReference>
<accession>A0A371NXP7</accession>
<dbReference type="OrthoDB" id="9809324at2"/>